<protein>
    <submittedName>
        <fullName evidence="1">Uncharacterized protein</fullName>
    </submittedName>
</protein>
<dbReference type="AlphaFoldDB" id="A0A9P5E974"/>
<evidence type="ECO:0000313" key="2">
    <source>
        <dbReference type="Proteomes" id="UP000737391"/>
    </source>
</evidence>
<keyword evidence="2" id="KW-1185">Reference proteome</keyword>
<sequence>MQPSDHRPQQTGALARLPAELMLLIANNIDEPRVKDLRSLALSSAGLFNVIRPLYYRSSRFEDFREALKTADVARMERNYQFGGLDVSVAWEKKDVRCKCLNKLAKHRKHRPVDVLLFRIIKGEWNPSFTNALMWLYSKGFPVQHWPRDHHSLLSMTDMMPEVLVQLFQRGINDQEKVNGICGIIKFLSSQGYPIPLRLNPERAPDYKAKSRQERASDCHCATCGPPGRHVWHETTMTIALRSHCPPTVLEVLLQEYTKRGVFLTDLELDTWTAPPALKDWYDAQEPFFYHRPPHEPWFIETDFALVITSLYVDLTEPVSGWEEEYQGQTADIWEAKMDLLLRYNAIDEHERSLFQGTLEALRQIARMTPGTDDTAVKQRWSVFRKAIRDYATAPELMSTDWDEDDWSESEDPEETRRPHRFYIDEDIMPSFWNIGSAVVRSHD</sequence>
<proteinExistence type="predicted"/>
<dbReference type="OrthoDB" id="5026028at2759"/>
<organism evidence="1 2">
    <name type="scientific">Fusarium agapanthi</name>
    <dbReference type="NCBI Taxonomy" id="1803897"/>
    <lineage>
        <taxon>Eukaryota</taxon>
        <taxon>Fungi</taxon>
        <taxon>Dikarya</taxon>
        <taxon>Ascomycota</taxon>
        <taxon>Pezizomycotina</taxon>
        <taxon>Sordariomycetes</taxon>
        <taxon>Hypocreomycetidae</taxon>
        <taxon>Hypocreales</taxon>
        <taxon>Nectriaceae</taxon>
        <taxon>Fusarium</taxon>
        <taxon>Fusarium fujikuroi species complex</taxon>
    </lineage>
</organism>
<gene>
    <name evidence="1" type="ORF">FAGAP_11021</name>
</gene>
<name>A0A9P5E974_9HYPO</name>
<evidence type="ECO:0000313" key="1">
    <source>
        <dbReference type="EMBL" id="KAF4490201.1"/>
    </source>
</evidence>
<accession>A0A9P5E974</accession>
<reference evidence="1" key="1">
    <citation type="submission" date="2020-01" db="EMBL/GenBank/DDBJ databases">
        <title>Identification and distribution of gene clusters putatively required for synthesis of sphingolipid metabolism inhibitors in phylogenetically diverse species of the filamentous fungus Fusarium.</title>
        <authorList>
            <person name="Kim H.-S."/>
            <person name="Busman M."/>
            <person name="Brown D.W."/>
            <person name="Divon H."/>
            <person name="Uhlig S."/>
            <person name="Proctor R.H."/>
        </authorList>
    </citation>
    <scope>NUCLEOTIDE SEQUENCE</scope>
    <source>
        <strain evidence="1">NRRL 31653</strain>
    </source>
</reference>
<dbReference type="Proteomes" id="UP000737391">
    <property type="component" value="Unassembled WGS sequence"/>
</dbReference>
<dbReference type="EMBL" id="LUFC02000997">
    <property type="protein sequence ID" value="KAF4490201.1"/>
    <property type="molecule type" value="Genomic_DNA"/>
</dbReference>
<comment type="caution">
    <text evidence="1">The sequence shown here is derived from an EMBL/GenBank/DDBJ whole genome shotgun (WGS) entry which is preliminary data.</text>
</comment>